<organism evidence="4 5">
    <name type="scientific">Cylindrotheca closterium</name>
    <dbReference type="NCBI Taxonomy" id="2856"/>
    <lineage>
        <taxon>Eukaryota</taxon>
        <taxon>Sar</taxon>
        <taxon>Stramenopiles</taxon>
        <taxon>Ochrophyta</taxon>
        <taxon>Bacillariophyta</taxon>
        <taxon>Bacillariophyceae</taxon>
        <taxon>Bacillariophycidae</taxon>
        <taxon>Bacillariales</taxon>
        <taxon>Bacillariaceae</taxon>
        <taxon>Cylindrotheca</taxon>
    </lineage>
</organism>
<feature type="region of interest" description="Disordered" evidence="2">
    <location>
        <begin position="106"/>
        <end position="132"/>
    </location>
</feature>
<dbReference type="PANTHER" id="PTHR23084">
    <property type="entry name" value="PHOSPHATIDYLINOSITOL-4-PHOSPHATE 5-KINASE RELATED"/>
    <property type="match status" value="1"/>
</dbReference>
<dbReference type="PANTHER" id="PTHR23084:SF263">
    <property type="entry name" value="MORN REPEAT-CONTAINING PROTEIN 1"/>
    <property type="match status" value="1"/>
</dbReference>
<dbReference type="AlphaFoldDB" id="A0AAD2FR00"/>
<dbReference type="SUPFAM" id="SSF82185">
    <property type="entry name" value="Histone H3 K4-specific methyltransferase SET7/9 N-terminal domain"/>
    <property type="match status" value="1"/>
</dbReference>
<reference evidence="4" key="1">
    <citation type="submission" date="2023-08" db="EMBL/GenBank/DDBJ databases">
        <authorList>
            <person name="Audoor S."/>
            <person name="Bilcke G."/>
        </authorList>
    </citation>
    <scope>NUCLEOTIDE SEQUENCE</scope>
</reference>
<dbReference type="InterPro" id="IPR049227">
    <property type="entry name" value="DUF6824"/>
</dbReference>
<evidence type="ECO:0000256" key="1">
    <source>
        <dbReference type="ARBA" id="ARBA00022737"/>
    </source>
</evidence>
<evidence type="ECO:0000256" key="2">
    <source>
        <dbReference type="SAM" id="MobiDB-lite"/>
    </source>
</evidence>
<feature type="domain" description="DUF6824" evidence="3">
    <location>
        <begin position="19"/>
        <end position="102"/>
    </location>
</feature>
<gene>
    <name evidence="4" type="ORF">CYCCA115_LOCUS12456</name>
</gene>
<evidence type="ECO:0000313" key="4">
    <source>
        <dbReference type="EMBL" id="CAJ1950168.1"/>
    </source>
</evidence>
<name>A0AAD2FR00_9STRA</name>
<feature type="region of interest" description="Disordered" evidence="2">
    <location>
        <begin position="423"/>
        <end position="538"/>
    </location>
</feature>
<keyword evidence="1" id="KW-0677">Repeat</keyword>
<keyword evidence="5" id="KW-1185">Reference proteome</keyword>
<dbReference type="SMART" id="SM00698">
    <property type="entry name" value="MORN"/>
    <property type="match status" value="4"/>
</dbReference>
<feature type="compositionally biased region" description="Basic and acidic residues" evidence="2">
    <location>
        <begin position="474"/>
        <end position="485"/>
    </location>
</feature>
<dbReference type="Pfam" id="PF20710">
    <property type="entry name" value="DUF6824"/>
    <property type="match status" value="1"/>
</dbReference>
<evidence type="ECO:0000313" key="5">
    <source>
        <dbReference type="Proteomes" id="UP001295423"/>
    </source>
</evidence>
<protein>
    <recommendedName>
        <fullName evidence="3">DUF6824 domain-containing protein</fullName>
    </recommendedName>
</protein>
<proteinExistence type="predicted"/>
<dbReference type="EMBL" id="CAKOGP040001759">
    <property type="protein sequence ID" value="CAJ1950168.1"/>
    <property type="molecule type" value="Genomic_DNA"/>
</dbReference>
<dbReference type="Pfam" id="PF02493">
    <property type="entry name" value="MORN"/>
    <property type="match status" value="5"/>
</dbReference>
<dbReference type="Gene3D" id="2.20.110.10">
    <property type="entry name" value="Histone H3 K4-specific methyltransferase SET7/9 N-terminal domain"/>
    <property type="match status" value="2"/>
</dbReference>
<evidence type="ECO:0000259" key="3">
    <source>
        <dbReference type="Pfam" id="PF20710"/>
    </source>
</evidence>
<accession>A0AAD2FR00</accession>
<sequence>MASGSRFPRQFVDDCNENDVIFGRGKGSYNNPGNKHLQHIIRQHFPQYDLADLQTKNILAHKVVDTMLTKKQPSRFLKADKDTNRWYAMAREEVVKKIKQDFANLKSAHKRKIEDDPAMPEPPKKRQAKDPGVAVSTLLAICHNDGSEEEVQSEMSSIMGAVNHVFVHNPRLDHQQQAELVLSNDAVKEAIVSILQWKSQRHADMHPEGLKEDKINLPNTIPNHPKSNGAFGSNKAFVMPYARRLPKKPIAPAIKTDPTHMEKVCDSVDFEPRMDDVNKICPKLRVKGDRTYTGSVMDTNPHGIGFMKFDDGRIYCGGWRKGKLHGNACVLYKNGDKFLGEYVKNKRTGEGVCYYNDGAIYQGEFKNDRLNGKGAYRSRSGDVYDGDFVNGIFEGVGVHRRVDGTERHGRFSNWKFIASADGEVTSSDGEKDDSSIQHGHGNEPSCNSSATSKDDDEEEDVHQIENDNGDEDGNEKPESDEKPVPEESAPADKANENDSQEEGSEQGSQEPPVKMETDNDTNGTDDNGKSKTGKGVIL</sequence>
<dbReference type="InterPro" id="IPR003409">
    <property type="entry name" value="MORN"/>
</dbReference>
<dbReference type="Proteomes" id="UP001295423">
    <property type="component" value="Unassembled WGS sequence"/>
</dbReference>
<comment type="caution">
    <text evidence="4">The sequence shown here is derived from an EMBL/GenBank/DDBJ whole genome shotgun (WGS) entry which is preliminary data.</text>
</comment>